<organism evidence="3 4">
    <name type="scientific">Streptomyces misionensis</name>
    <dbReference type="NCBI Taxonomy" id="67331"/>
    <lineage>
        <taxon>Bacteria</taxon>
        <taxon>Bacillati</taxon>
        <taxon>Actinomycetota</taxon>
        <taxon>Actinomycetes</taxon>
        <taxon>Kitasatosporales</taxon>
        <taxon>Streptomycetaceae</taxon>
        <taxon>Streptomyces</taxon>
    </lineage>
</organism>
<accession>A0A5C6IYX8</accession>
<keyword evidence="2" id="KW-1133">Transmembrane helix</keyword>
<reference evidence="3" key="1">
    <citation type="journal article" date="2019" name="Microbiol. Resour. Announc.">
        <title>Draft Genomic Sequences of Streptomyces misionensis and Streptomyces albidoflavus, bacteria applied for phytopathogen biocontrol.</title>
        <authorList>
            <person name="Pylro V."/>
            <person name="Dias A."/>
            <person name="Andreote F."/>
            <person name="Varani A."/>
            <person name="Andreote C."/>
            <person name="Bernardo E."/>
            <person name="Martins T."/>
        </authorList>
    </citation>
    <scope>NUCLEOTIDE SEQUENCE [LARGE SCALE GENOMIC DNA]</scope>
    <source>
        <strain evidence="3">66</strain>
    </source>
</reference>
<dbReference type="Pfam" id="PF09586">
    <property type="entry name" value="YfhO"/>
    <property type="match status" value="1"/>
</dbReference>
<feature type="region of interest" description="Disordered" evidence="1">
    <location>
        <begin position="279"/>
        <end position="301"/>
    </location>
</feature>
<evidence type="ECO:0000313" key="3">
    <source>
        <dbReference type="EMBL" id="TWV33497.1"/>
    </source>
</evidence>
<dbReference type="PANTHER" id="PTHR38454">
    <property type="entry name" value="INTEGRAL MEMBRANE PROTEIN-RELATED"/>
    <property type="match status" value="1"/>
</dbReference>
<dbReference type="InterPro" id="IPR018580">
    <property type="entry name" value="Uncharacterised_YfhO"/>
</dbReference>
<feature type="region of interest" description="Disordered" evidence="1">
    <location>
        <begin position="1"/>
        <end position="20"/>
    </location>
</feature>
<comment type="caution">
    <text evidence="3">The sequence shown here is derived from an EMBL/GenBank/DDBJ whole genome shotgun (WGS) entry which is preliminary data.</text>
</comment>
<dbReference type="EMBL" id="VOGW01000180">
    <property type="protein sequence ID" value="TWV33497.1"/>
    <property type="molecule type" value="Genomic_DNA"/>
</dbReference>
<gene>
    <name evidence="3" type="ORF">FRZ03_30185</name>
</gene>
<keyword evidence="2" id="KW-0472">Membrane</keyword>
<dbReference type="Proteomes" id="UP000320481">
    <property type="component" value="Unassembled WGS sequence"/>
</dbReference>
<evidence type="ECO:0000313" key="4">
    <source>
        <dbReference type="Proteomes" id="UP000320481"/>
    </source>
</evidence>
<name>A0A5C6IYX8_9ACTN</name>
<protein>
    <submittedName>
        <fullName evidence="3">YfhO family protein</fullName>
    </submittedName>
</protein>
<evidence type="ECO:0000256" key="2">
    <source>
        <dbReference type="SAM" id="Phobius"/>
    </source>
</evidence>
<keyword evidence="2" id="KW-0812">Transmembrane</keyword>
<sequence>MWSSLRPPSQSVVGPAGAGRGARGCEGFDLVGPEVVETAVPVVQFGRGVVVHGHGEPHAAVHVVEHPGDRGGSPGQEHVLGIGTARTRPAITASCPPGTQVNLWAPHFSGTARLASGTDTAVFRSMTGRSLAAMEPLGQAPASGRVRIELVPDRPGRVPPGAVGCLDTARLDAAAARLTATGATAVTVSDGTLHAQLPPGSKGLAVVAAPRIAGWRCAAGDGPARPARQYHGLIAVPLDAGQTSLTCTFHPPGLRLGTTVGLASLTVLLLLTAGAAVRRRRTPAPAPTTPPAPRERATAAP</sequence>
<keyword evidence="4" id="KW-1185">Reference proteome</keyword>
<feature type="transmembrane region" description="Helical" evidence="2">
    <location>
        <begin position="256"/>
        <end position="277"/>
    </location>
</feature>
<evidence type="ECO:0000256" key="1">
    <source>
        <dbReference type="SAM" id="MobiDB-lite"/>
    </source>
</evidence>
<feature type="compositionally biased region" description="Polar residues" evidence="1">
    <location>
        <begin position="1"/>
        <end position="12"/>
    </location>
</feature>
<dbReference type="PANTHER" id="PTHR38454:SF1">
    <property type="entry name" value="INTEGRAL MEMBRANE PROTEIN"/>
    <property type="match status" value="1"/>
</dbReference>
<dbReference type="AlphaFoldDB" id="A0A5C6IYX8"/>
<proteinExistence type="predicted"/>